<feature type="compositionally biased region" description="Basic and acidic residues" evidence="1">
    <location>
        <begin position="56"/>
        <end position="70"/>
    </location>
</feature>
<reference evidence="2" key="1">
    <citation type="submission" date="2023-04" db="EMBL/GenBank/DDBJ databases">
        <title>Phytophthora fragariaefolia NBRC 109709.</title>
        <authorList>
            <person name="Ichikawa N."/>
            <person name="Sato H."/>
            <person name="Tonouchi N."/>
        </authorList>
    </citation>
    <scope>NUCLEOTIDE SEQUENCE</scope>
    <source>
        <strain evidence="2">NBRC 109709</strain>
    </source>
</reference>
<comment type="caution">
    <text evidence="2">The sequence shown here is derived from an EMBL/GenBank/DDBJ whole genome shotgun (WGS) entry which is preliminary data.</text>
</comment>
<feature type="region of interest" description="Disordered" evidence="1">
    <location>
        <begin position="54"/>
        <end position="73"/>
    </location>
</feature>
<dbReference type="Proteomes" id="UP001165121">
    <property type="component" value="Unassembled WGS sequence"/>
</dbReference>
<organism evidence="2 3">
    <name type="scientific">Phytophthora fragariaefolia</name>
    <dbReference type="NCBI Taxonomy" id="1490495"/>
    <lineage>
        <taxon>Eukaryota</taxon>
        <taxon>Sar</taxon>
        <taxon>Stramenopiles</taxon>
        <taxon>Oomycota</taxon>
        <taxon>Peronosporomycetes</taxon>
        <taxon>Peronosporales</taxon>
        <taxon>Peronosporaceae</taxon>
        <taxon>Phytophthora</taxon>
    </lineage>
</organism>
<protein>
    <submittedName>
        <fullName evidence="2">Unnamed protein product</fullName>
    </submittedName>
</protein>
<sequence length="181" mass="20967">MYITDIDQRDWDEYAEPLTFALNTSYDITRDETPFYLVHGWDARSTLEATLAVGDTSHRDQKTRTRDSAPRSHTVPKRTVLQNEWCKQWFERSRCISQTSTNVIGTNRVKPGYARKLANMWHGPFRVAERVNDVAVRLETAGTPYQLLPIVHVSKLKAVREFPPLPMVQLTIPADERFDFD</sequence>
<dbReference type="EMBL" id="BSXT01002737">
    <property type="protein sequence ID" value="GMF50617.1"/>
    <property type="molecule type" value="Genomic_DNA"/>
</dbReference>
<evidence type="ECO:0000313" key="3">
    <source>
        <dbReference type="Proteomes" id="UP001165121"/>
    </source>
</evidence>
<gene>
    <name evidence="2" type="ORF">Pfra01_002024100</name>
</gene>
<evidence type="ECO:0000256" key="1">
    <source>
        <dbReference type="SAM" id="MobiDB-lite"/>
    </source>
</evidence>
<accession>A0A9W7CZJ0</accession>
<proteinExistence type="predicted"/>
<keyword evidence="3" id="KW-1185">Reference proteome</keyword>
<name>A0A9W7CZJ0_9STRA</name>
<evidence type="ECO:0000313" key="2">
    <source>
        <dbReference type="EMBL" id="GMF50617.1"/>
    </source>
</evidence>
<dbReference type="AlphaFoldDB" id="A0A9W7CZJ0"/>
<dbReference type="OrthoDB" id="127023at2759"/>